<reference evidence="2" key="2">
    <citation type="journal article" date="2023" name="Science">
        <title>Genomic signatures of disease resistance in endangered staghorn corals.</title>
        <authorList>
            <person name="Vollmer S.V."/>
            <person name="Selwyn J.D."/>
            <person name="Despard B.A."/>
            <person name="Roesel C.L."/>
        </authorList>
    </citation>
    <scope>NUCLEOTIDE SEQUENCE</scope>
    <source>
        <strain evidence="2">K2</strain>
    </source>
</reference>
<protein>
    <submittedName>
        <fullName evidence="2">Armadillo repeat-containing protein 2</fullName>
    </submittedName>
</protein>
<accession>A0AAD9R0C1</accession>
<dbReference type="SUPFAM" id="SSF48371">
    <property type="entry name" value="ARM repeat"/>
    <property type="match status" value="1"/>
</dbReference>
<keyword evidence="3" id="KW-1185">Reference proteome</keyword>
<sequence length="820" mass="91051">MDSPRPTKSRKGQKALSRPFYETDGQTSANIVSEARSSLRSLETKRPFTPVESKRTLFRSSPSRSYEGRPPSAFSLGSYQSEGESRPPSGRRLTPIENAPQILHSESVLPSPPASGKSRRAIRASLSSPLEDLNAEQLSQKLQDVVSNQPEKDPQLEHCPSPPKKGSPSKTSVADTSRQNSAASVPTPPAVPRDGAGTRRVRSGPKERSSPTVNALHRIKSSPLERRDQDSDLSSEAAERHKKGGERAGSGDKRKKKAHHDDEKQKDELAVYYEDNVKPLLCQMEQKFADRNVKELCQDCLKLWNVLEKKGFIGKASGSFSARRRGEILRTVFKFLDLSEPRLLLRLGRLILSMKVTGNNLTNICMVVYKVAKTEQNDQLFLEENILTYLVDTMNCCEIGSHHDALVYTAGAIKHLSSNNSTTQKELVSLGGIEGLGKILDAISKDVLMSMKGNSQFTSLLVQVTGAVRNLADVTGTVEIFLSSGVIRNLAIILGPYSSDSDVVWNVCRALSKLTLYTESCFELSESCEWLQALLKILSQYEKKQELVVRVCFILGNLTSKSEKVRKAIFSDQSFMDVLVSVMQTYFNLELEVLKNGPSGGERQVNGENKGPNKNEEVLIKVISVQVIANLSINEEAGAGIAANEPLVDLLIQILDVKDATNNEELVLNTVATLNNLSFYNDADSVVQQRQVQITENEELKPRLKDEDGIKKLVDVLRDFGKHDWQMSSMVCQILWNYSDKITSSTETFGEQETLELIDILTQYLDEDTALDPAGVEAAESNILEVLRDMWEEQFVPVAQHLLQRLKTHHTDLVPLESPS</sequence>
<evidence type="ECO:0000313" key="3">
    <source>
        <dbReference type="Proteomes" id="UP001249851"/>
    </source>
</evidence>
<dbReference type="EMBL" id="JARQWQ010000007">
    <property type="protein sequence ID" value="KAK2570761.1"/>
    <property type="molecule type" value="Genomic_DNA"/>
</dbReference>
<dbReference type="AlphaFoldDB" id="A0AAD9R0C1"/>
<dbReference type="Gene3D" id="1.25.10.10">
    <property type="entry name" value="Leucine-rich Repeat Variant"/>
    <property type="match status" value="2"/>
</dbReference>
<dbReference type="InterPro" id="IPR016024">
    <property type="entry name" value="ARM-type_fold"/>
</dbReference>
<evidence type="ECO:0000313" key="2">
    <source>
        <dbReference type="EMBL" id="KAK2570761.1"/>
    </source>
</evidence>
<dbReference type="InterPro" id="IPR000225">
    <property type="entry name" value="Armadillo"/>
</dbReference>
<dbReference type="PANTHER" id="PTHR21356:SF1">
    <property type="entry name" value="ARMADILLO REPEAT-CONTAINING PROTEIN 2"/>
    <property type="match status" value="1"/>
</dbReference>
<proteinExistence type="predicted"/>
<gene>
    <name evidence="2" type="ORF">P5673_004454</name>
</gene>
<dbReference type="InterPro" id="IPR011989">
    <property type="entry name" value="ARM-like"/>
</dbReference>
<dbReference type="InterPro" id="IPR038905">
    <property type="entry name" value="ARMC2"/>
</dbReference>
<dbReference type="GO" id="GO:0044782">
    <property type="term" value="P:cilium organization"/>
    <property type="evidence" value="ECO:0007669"/>
    <property type="project" value="TreeGrafter"/>
</dbReference>
<organism evidence="2 3">
    <name type="scientific">Acropora cervicornis</name>
    <name type="common">Staghorn coral</name>
    <dbReference type="NCBI Taxonomy" id="6130"/>
    <lineage>
        <taxon>Eukaryota</taxon>
        <taxon>Metazoa</taxon>
        <taxon>Cnidaria</taxon>
        <taxon>Anthozoa</taxon>
        <taxon>Hexacorallia</taxon>
        <taxon>Scleractinia</taxon>
        <taxon>Astrocoeniina</taxon>
        <taxon>Acroporidae</taxon>
        <taxon>Acropora</taxon>
    </lineage>
</organism>
<feature type="region of interest" description="Disordered" evidence="1">
    <location>
        <begin position="1"/>
        <end position="267"/>
    </location>
</feature>
<dbReference type="PANTHER" id="PTHR21356">
    <property type="entry name" value="ARMADILLO REPEAT CONTAINING 2"/>
    <property type="match status" value="1"/>
</dbReference>
<evidence type="ECO:0000256" key="1">
    <source>
        <dbReference type="SAM" id="MobiDB-lite"/>
    </source>
</evidence>
<comment type="caution">
    <text evidence="2">The sequence shown here is derived from an EMBL/GenBank/DDBJ whole genome shotgun (WGS) entry which is preliminary data.</text>
</comment>
<dbReference type="SMART" id="SM00185">
    <property type="entry name" value="ARM"/>
    <property type="match status" value="6"/>
</dbReference>
<feature type="compositionally biased region" description="Polar residues" evidence="1">
    <location>
        <begin position="136"/>
        <end position="149"/>
    </location>
</feature>
<name>A0AAD9R0C1_ACRCE</name>
<dbReference type="Proteomes" id="UP001249851">
    <property type="component" value="Unassembled WGS sequence"/>
</dbReference>
<feature type="compositionally biased region" description="Polar residues" evidence="1">
    <location>
        <begin position="24"/>
        <end position="41"/>
    </location>
</feature>
<reference evidence="2" key="1">
    <citation type="journal article" date="2023" name="G3 (Bethesda)">
        <title>Whole genome assembly and annotation of the endangered Caribbean coral Acropora cervicornis.</title>
        <authorList>
            <person name="Selwyn J.D."/>
            <person name="Vollmer S.V."/>
        </authorList>
    </citation>
    <scope>NUCLEOTIDE SEQUENCE</scope>
    <source>
        <strain evidence="2">K2</strain>
    </source>
</reference>